<dbReference type="AlphaFoldDB" id="D5VSG1"/>
<proteinExistence type="predicted"/>
<organism evidence="1 2">
    <name type="scientific">Methanocaldococcus infernus (strain DSM 11812 / JCM 15783 / ME)</name>
    <dbReference type="NCBI Taxonomy" id="573063"/>
    <lineage>
        <taxon>Archaea</taxon>
        <taxon>Methanobacteriati</taxon>
        <taxon>Methanobacteriota</taxon>
        <taxon>Methanomada group</taxon>
        <taxon>Methanococci</taxon>
        <taxon>Methanococcales</taxon>
        <taxon>Methanocaldococcaceae</taxon>
        <taxon>Methanocaldococcus</taxon>
    </lineage>
</organism>
<protein>
    <recommendedName>
        <fullName evidence="3">Nitrogen regulatory protein P-II</fullName>
    </recommendedName>
</protein>
<dbReference type="RefSeq" id="WP_013100260.1">
    <property type="nucleotide sequence ID" value="NC_014122.1"/>
</dbReference>
<keyword evidence="2" id="KW-1185">Reference proteome</keyword>
<dbReference type="HOGENOM" id="CLU_145179_0_0_2"/>
<evidence type="ECO:0008006" key="3">
    <source>
        <dbReference type="Google" id="ProtNLM"/>
    </source>
</evidence>
<evidence type="ECO:0000313" key="1">
    <source>
        <dbReference type="EMBL" id="ADG13514.1"/>
    </source>
</evidence>
<dbReference type="Pfam" id="PF10126">
    <property type="entry name" value="Nit_Regul_Hom"/>
    <property type="match status" value="1"/>
</dbReference>
<reference evidence="1" key="1">
    <citation type="submission" date="2010-04" db="EMBL/GenBank/DDBJ databases">
        <title>Complete sequence of Methanocaldococcus infernus ME.</title>
        <authorList>
            <consortium name="US DOE Joint Genome Institute"/>
            <person name="Lucas S."/>
            <person name="Copeland A."/>
            <person name="Lapidus A."/>
            <person name="Cheng J.-F."/>
            <person name="Bruce D."/>
            <person name="Goodwin L."/>
            <person name="Pitluck S."/>
            <person name="Munk A.C."/>
            <person name="Detter J.C."/>
            <person name="Han C."/>
            <person name="Tapia R."/>
            <person name="Land M."/>
            <person name="Hauser L."/>
            <person name="Kyrpides N."/>
            <person name="Mikhailova N."/>
            <person name="Sieprawska-Lupa M."/>
            <person name="Whitman W.B."/>
            <person name="Woyke T."/>
        </authorList>
    </citation>
    <scope>NUCLEOTIDE SEQUENCE [LARGE SCALE GENOMIC DNA]</scope>
    <source>
        <strain evidence="1">ME</strain>
    </source>
</reference>
<dbReference type="InterPro" id="IPR019296">
    <property type="entry name" value="Unchr_N-regulatory-PII-rel"/>
</dbReference>
<dbReference type="KEGG" id="mif:Metin_0850"/>
<evidence type="ECO:0000313" key="2">
    <source>
        <dbReference type="Proteomes" id="UP000002061"/>
    </source>
</evidence>
<sequence length="104" mass="12034">MEKKFLVKVISNKENVGKIINILTLCNITGFYVKYCKGIKELKEEDYLKAYQVIKEEGEEIAIVGTVVSKKTAEKIEKNLKEKLKNEDWKLLIVPVLKVKVHRV</sequence>
<name>D5VSG1_METIM</name>
<dbReference type="STRING" id="573063.Metin_0850"/>
<dbReference type="eggNOG" id="arCOG03424">
    <property type="taxonomic scope" value="Archaea"/>
</dbReference>
<gene>
    <name evidence="1" type="ordered locus">Metin_0850</name>
</gene>
<accession>D5VSG1</accession>
<dbReference type="GeneID" id="9131864"/>
<dbReference type="Proteomes" id="UP000002061">
    <property type="component" value="Chromosome"/>
</dbReference>
<dbReference type="EMBL" id="CP002009">
    <property type="protein sequence ID" value="ADG13514.1"/>
    <property type="molecule type" value="Genomic_DNA"/>
</dbReference>
<dbReference type="OrthoDB" id="65720at2157"/>